<dbReference type="Proteomes" id="UP000297872">
    <property type="component" value="Unassembled WGS sequence"/>
</dbReference>
<dbReference type="OrthoDB" id="1100436at2"/>
<reference evidence="3 4" key="1">
    <citation type="submission" date="2019-02" db="EMBL/GenBank/DDBJ databases">
        <title>Draft Genome Sequence of the Prevotella sp. BCRC 81118, Isolated from Human Feces.</title>
        <authorList>
            <person name="Huang C.-H."/>
        </authorList>
    </citation>
    <scope>NUCLEOTIDE SEQUENCE [LARGE SCALE GENOMIC DNA]</scope>
    <source>
        <strain evidence="3 4">BCRC 81118</strain>
    </source>
</reference>
<dbReference type="EMBL" id="SGVY01000027">
    <property type="protein sequence ID" value="TFH79253.1"/>
    <property type="molecule type" value="Genomic_DNA"/>
</dbReference>
<accession>A0A4Y8VHI4</accession>
<sequence length="370" mass="41446">MNILFITNTLPPVVDGVGDYTLNLAKEFAKHGHNVSIVCKRDDRGKTDYEDIKVFPVVEFWNKSAAAPVIRLIQEKHIDVVSLQYVPHGYENRGLPFSIAYLAKEIKKINVPLYTFFHEVCIGRGKWYQFHRNIGAFLMASIAKQMALNSTFVGTSIEHYKKRLKALNIENVSLMPIPSNVPIIYANDSDKKKLKESISGKDDTIITLFGNRDFSVVVDAIKSIIKNGAKIKVIALGKANSSIPKEDFIYFTGPMEIDCLALYLQITDILILPEDSSSGCSLKSGSLAAAIQFGIPTITTKGFMTDNKLSDLFLFARENTVNEYISLINKLIGNNDLSDKLKNSSMDFAKHLTWEAVYNKYMKSLSILKL</sequence>
<protein>
    <recommendedName>
        <fullName evidence="2">Glycosyltransferase subfamily 4-like N-terminal domain-containing protein</fullName>
    </recommendedName>
</protein>
<dbReference type="GO" id="GO:0016757">
    <property type="term" value="F:glycosyltransferase activity"/>
    <property type="evidence" value="ECO:0007669"/>
    <property type="project" value="TreeGrafter"/>
</dbReference>
<dbReference type="Gene3D" id="3.40.50.2000">
    <property type="entry name" value="Glycogen Phosphorylase B"/>
    <property type="match status" value="2"/>
</dbReference>
<dbReference type="AlphaFoldDB" id="A0A4Y8VHI4"/>
<dbReference type="CDD" id="cd03801">
    <property type="entry name" value="GT4_PimA-like"/>
    <property type="match status" value="1"/>
</dbReference>
<evidence type="ECO:0000256" key="1">
    <source>
        <dbReference type="ARBA" id="ARBA00022679"/>
    </source>
</evidence>
<evidence type="ECO:0000313" key="4">
    <source>
        <dbReference type="Proteomes" id="UP000297872"/>
    </source>
</evidence>
<name>A0A4Y8VHI4_9BACT</name>
<dbReference type="PANTHER" id="PTHR46401:SF2">
    <property type="entry name" value="GLYCOSYLTRANSFERASE WBBK-RELATED"/>
    <property type="match status" value="1"/>
</dbReference>
<evidence type="ECO:0000259" key="2">
    <source>
        <dbReference type="Pfam" id="PF13439"/>
    </source>
</evidence>
<evidence type="ECO:0000313" key="3">
    <source>
        <dbReference type="EMBL" id="TFH79253.1"/>
    </source>
</evidence>
<keyword evidence="1" id="KW-0808">Transferase</keyword>
<keyword evidence="4" id="KW-1185">Reference proteome</keyword>
<proteinExistence type="predicted"/>
<dbReference type="SUPFAM" id="SSF53756">
    <property type="entry name" value="UDP-Glycosyltransferase/glycogen phosphorylase"/>
    <property type="match status" value="1"/>
</dbReference>
<dbReference type="InterPro" id="IPR028098">
    <property type="entry name" value="Glyco_trans_4-like_N"/>
</dbReference>
<organism evidence="3 4">
    <name type="scientific">Segatella hominis</name>
    <dbReference type="NCBI Taxonomy" id="2518605"/>
    <lineage>
        <taxon>Bacteria</taxon>
        <taxon>Pseudomonadati</taxon>
        <taxon>Bacteroidota</taxon>
        <taxon>Bacteroidia</taxon>
        <taxon>Bacteroidales</taxon>
        <taxon>Prevotellaceae</taxon>
        <taxon>Segatella</taxon>
    </lineage>
</organism>
<gene>
    <name evidence="3" type="ORF">EXN75_10505</name>
</gene>
<dbReference type="RefSeq" id="WP_134843776.1">
    <property type="nucleotide sequence ID" value="NZ_SGVY01000027.1"/>
</dbReference>
<dbReference type="PANTHER" id="PTHR46401">
    <property type="entry name" value="GLYCOSYLTRANSFERASE WBBK-RELATED"/>
    <property type="match status" value="1"/>
</dbReference>
<dbReference type="GO" id="GO:0009103">
    <property type="term" value="P:lipopolysaccharide biosynthetic process"/>
    <property type="evidence" value="ECO:0007669"/>
    <property type="project" value="TreeGrafter"/>
</dbReference>
<dbReference type="GeneID" id="302995710"/>
<feature type="domain" description="Glycosyltransferase subfamily 4-like N-terminal" evidence="2">
    <location>
        <begin position="14"/>
        <end position="137"/>
    </location>
</feature>
<dbReference type="Pfam" id="PF13439">
    <property type="entry name" value="Glyco_transf_4"/>
    <property type="match status" value="1"/>
</dbReference>
<comment type="caution">
    <text evidence="3">The sequence shown here is derived from an EMBL/GenBank/DDBJ whole genome shotgun (WGS) entry which is preliminary data.</text>
</comment>